<dbReference type="OrthoDB" id="9801856at2"/>
<dbReference type="InterPro" id="IPR040170">
    <property type="entry name" value="Cytosol_ACT"/>
</dbReference>
<gene>
    <name evidence="6" type="ORF">EV656_103326</name>
</gene>
<dbReference type="GO" id="GO:0009062">
    <property type="term" value="P:fatty acid catabolic process"/>
    <property type="evidence" value="ECO:0007669"/>
    <property type="project" value="TreeGrafter"/>
</dbReference>
<organism evidence="6 7">
    <name type="scientific">Rhodovulum adriaticum</name>
    <name type="common">Rhodopseudomonas adriatica</name>
    <dbReference type="NCBI Taxonomy" id="35804"/>
    <lineage>
        <taxon>Bacteria</taxon>
        <taxon>Pseudomonadati</taxon>
        <taxon>Pseudomonadota</taxon>
        <taxon>Alphaproteobacteria</taxon>
        <taxon>Rhodobacterales</taxon>
        <taxon>Paracoccaceae</taxon>
        <taxon>Rhodovulum</taxon>
    </lineage>
</organism>
<evidence type="ECO:0000256" key="1">
    <source>
        <dbReference type="ARBA" id="ARBA00010458"/>
    </source>
</evidence>
<dbReference type="PANTHER" id="PTHR11049">
    <property type="entry name" value="ACYL COENZYME A THIOESTER HYDROLASE"/>
    <property type="match status" value="1"/>
</dbReference>
<dbReference type="EMBL" id="SLXL01000003">
    <property type="protein sequence ID" value="TCP25567.1"/>
    <property type="molecule type" value="Genomic_DNA"/>
</dbReference>
<feature type="domain" description="HotDog ACOT-type" evidence="5">
    <location>
        <begin position="8"/>
        <end position="120"/>
    </location>
</feature>
<dbReference type="GO" id="GO:0005829">
    <property type="term" value="C:cytosol"/>
    <property type="evidence" value="ECO:0007669"/>
    <property type="project" value="TreeGrafter"/>
</dbReference>
<reference evidence="6 7" key="1">
    <citation type="submission" date="2019-03" db="EMBL/GenBank/DDBJ databases">
        <title>Genomic Encyclopedia of Type Strains, Phase IV (KMG-IV): sequencing the most valuable type-strain genomes for metagenomic binning, comparative biology and taxonomic classification.</title>
        <authorList>
            <person name="Goeker M."/>
        </authorList>
    </citation>
    <scope>NUCLEOTIDE SEQUENCE [LARGE SCALE GENOMIC DNA]</scope>
    <source>
        <strain evidence="6 7">DSM 2781</strain>
    </source>
</reference>
<evidence type="ECO:0000313" key="6">
    <source>
        <dbReference type="EMBL" id="TCP25567.1"/>
    </source>
</evidence>
<dbReference type="AlphaFoldDB" id="A0A4R2NUI3"/>
<protein>
    <submittedName>
        <fullName evidence="6">Acyl-CoA hydrolase</fullName>
    </submittedName>
</protein>
<dbReference type="GO" id="GO:0052816">
    <property type="term" value="F:long-chain fatty acyl-CoA hydrolase activity"/>
    <property type="evidence" value="ECO:0007669"/>
    <property type="project" value="TreeGrafter"/>
</dbReference>
<name>A0A4R2NUI3_RHOAD</name>
<evidence type="ECO:0000256" key="2">
    <source>
        <dbReference type="ARBA" id="ARBA00022801"/>
    </source>
</evidence>
<dbReference type="CDD" id="cd03442">
    <property type="entry name" value="BFIT_BACH"/>
    <property type="match status" value="1"/>
</dbReference>
<keyword evidence="4" id="KW-0812">Transmembrane</keyword>
<evidence type="ECO:0000256" key="4">
    <source>
        <dbReference type="SAM" id="Phobius"/>
    </source>
</evidence>
<keyword evidence="2 3" id="KW-0378">Hydrolase</keyword>
<dbReference type="SUPFAM" id="SSF54637">
    <property type="entry name" value="Thioesterase/thiol ester dehydrase-isomerase"/>
    <property type="match status" value="1"/>
</dbReference>
<dbReference type="Gene3D" id="3.10.129.10">
    <property type="entry name" value="Hotdog Thioesterase"/>
    <property type="match status" value="1"/>
</dbReference>
<dbReference type="GO" id="GO:0006637">
    <property type="term" value="P:acyl-CoA metabolic process"/>
    <property type="evidence" value="ECO:0007669"/>
    <property type="project" value="TreeGrafter"/>
</dbReference>
<dbReference type="RefSeq" id="WP_132601777.1">
    <property type="nucleotide sequence ID" value="NZ_NRRP01000028.1"/>
</dbReference>
<keyword evidence="7" id="KW-1185">Reference proteome</keyword>
<accession>A0A4R2NUI3</accession>
<comment type="caution">
    <text evidence="6">The sequence shown here is derived from an EMBL/GenBank/DDBJ whole genome shotgun (WGS) entry which is preliminary data.</text>
</comment>
<dbReference type="PROSITE" id="PS51770">
    <property type="entry name" value="HOTDOG_ACOT"/>
    <property type="match status" value="1"/>
</dbReference>
<evidence type="ECO:0000313" key="7">
    <source>
        <dbReference type="Proteomes" id="UP000295733"/>
    </source>
</evidence>
<dbReference type="InterPro" id="IPR006683">
    <property type="entry name" value="Thioestr_dom"/>
</dbReference>
<comment type="similarity">
    <text evidence="1">Belongs to the acyl coenzyme A hydrolase family.</text>
</comment>
<dbReference type="Pfam" id="PF03061">
    <property type="entry name" value="4HBT"/>
    <property type="match status" value="1"/>
</dbReference>
<keyword evidence="4" id="KW-1133">Transmembrane helix</keyword>
<feature type="transmembrane region" description="Helical" evidence="4">
    <location>
        <begin position="27"/>
        <end position="46"/>
    </location>
</feature>
<dbReference type="Proteomes" id="UP000295733">
    <property type="component" value="Unassembled WGS sequence"/>
</dbReference>
<sequence>MSLSAIRNGDASQMTALIFPETVNHHGTLFAGAGLALMSKAAFLAASRRARRRVVMAASDKIHFRTPVLPGQMLELTATITRVGRTSMGVDITGEVETLTTGARHLAMSGHFDMVAVDESGRPAPINPDTMEAQA</sequence>
<dbReference type="PANTHER" id="PTHR11049:SF24">
    <property type="entry name" value="CYTOSOLIC ACYL COENZYME A THIOESTER HYDROLASE"/>
    <property type="match status" value="1"/>
</dbReference>
<evidence type="ECO:0000256" key="3">
    <source>
        <dbReference type="PROSITE-ProRule" id="PRU01106"/>
    </source>
</evidence>
<proteinExistence type="inferred from homology"/>
<evidence type="ECO:0000259" key="5">
    <source>
        <dbReference type="PROSITE" id="PS51770"/>
    </source>
</evidence>
<keyword evidence="4" id="KW-0472">Membrane</keyword>
<dbReference type="InterPro" id="IPR029069">
    <property type="entry name" value="HotDog_dom_sf"/>
</dbReference>
<dbReference type="InterPro" id="IPR033120">
    <property type="entry name" value="HOTDOG_ACOT"/>
</dbReference>